<dbReference type="Gene3D" id="3.30.530.20">
    <property type="match status" value="1"/>
</dbReference>
<dbReference type="PANTHER" id="PTHR12659">
    <property type="entry name" value="RHO-TYPE GTPASE ACTIVATING PROTEIN"/>
    <property type="match status" value="1"/>
</dbReference>
<dbReference type="Proteomes" id="UP000518266">
    <property type="component" value="Unassembled WGS sequence"/>
</dbReference>
<dbReference type="InterPro" id="IPR002913">
    <property type="entry name" value="START_lipid-bd_dom"/>
</dbReference>
<dbReference type="SMART" id="SM00324">
    <property type="entry name" value="RhoGAP"/>
    <property type="match status" value="1"/>
</dbReference>
<keyword evidence="10" id="KW-1185">Reference proteome</keyword>
<dbReference type="PROSITE" id="PS50848">
    <property type="entry name" value="START"/>
    <property type="match status" value="1"/>
</dbReference>
<keyword evidence="5" id="KW-0597">Phosphoprotein</keyword>
<dbReference type="SMART" id="SM00234">
    <property type="entry name" value="START"/>
    <property type="match status" value="1"/>
</dbReference>
<dbReference type="GO" id="GO:0045121">
    <property type="term" value="C:membrane raft"/>
    <property type="evidence" value="ECO:0007669"/>
    <property type="project" value="TreeGrafter"/>
</dbReference>
<evidence type="ECO:0000313" key="9">
    <source>
        <dbReference type="EMBL" id="KAF3852081.1"/>
    </source>
</evidence>
<dbReference type="PANTHER" id="PTHR12659:SF2">
    <property type="entry name" value="RHO GTPASE-ACTIVATING PROTEIN 7"/>
    <property type="match status" value="1"/>
</dbReference>
<evidence type="ECO:0000256" key="4">
    <source>
        <dbReference type="ARBA" id="ARBA00022490"/>
    </source>
</evidence>
<dbReference type="GO" id="GO:0005096">
    <property type="term" value="F:GTPase activator activity"/>
    <property type="evidence" value="ECO:0007669"/>
    <property type="project" value="UniProtKB-KW"/>
</dbReference>
<dbReference type="OrthoDB" id="10003330at2759"/>
<evidence type="ECO:0000256" key="2">
    <source>
        <dbReference type="ARBA" id="ARBA00004496"/>
    </source>
</evidence>
<dbReference type="GO" id="GO:0007165">
    <property type="term" value="P:signal transduction"/>
    <property type="evidence" value="ECO:0007669"/>
    <property type="project" value="InterPro"/>
</dbReference>
<comment type="caution">
    <text evidence="9">The sequence shown here is derived from an EMBL/GenBank/DDBJ whole genome shotgun (WGS) entry which is preliminary data.</text>
</comment>
<dbReference type="GO" id="GO:0008289">
    <property type="term" value="F:lipid binding"/>
    <property type="evidence" value="ECO:0007669"/>
    <property type="project" value="InterPro"/>
</dbReference>
<dbReference type="InterPro" id="IPR008936">
    <property type="entry name" value="Rho_GTPase_activation_prot"/>
</dbReference>
<gene>
    <name evidence="9" type="ORF">F7725_005436</name>
</gene>
<dbReference type="SUPFAM" id="SSF55961">
    <property type="entry name" value="Bet v1-like"/>
    <property type="match status" value="1"/>
</dbReference>
<comment type="subcellular location">
    <subcellularLocation>
        <location evidence="2">Cytoplasm</location>
    </subcellularLocation>
    <subcellularLocation>
        <location evidence="1">Membrane</location>
    </subcellularLocation>
</comment>
<evidence type="ECO:0000259" key="7">
    <source>
        <dbReference type="PROSITE" id="PS50238"/>
    </source>
</evidence>
<dbReference type="PROSITE" id="PS50238">
    <property type="entry name" value="RHOGAP"/>
    <property type="match status" value="1"/>
</dbReference>
<feature type="domain" description="START" evidence="8">
    <location>
        <begin position="223"/>
        <end position="333"/>
    </location>
</feature>
<protein>
    <submittedName>
        <fullName evidence="9">Uncharacterized protein</fullName>
    </submittedName>
</protein>
<dbReference type="FunFam" id="3.30.530.20:FF:000009">
    <property type="entry name" value="StAR related lipid transfer domain containing 13"/>
    <property type="match status" value="1"/>
</dbReference>
<dbReference type="InterPro" id="IPR023393">
    <property type="entry name" value="START-like_dom_sf"/>
</dbReference>
<evidence type="ECO:0000256" key="6">
    <source>
        <dbReference type="ARBA" id="ARBA00023136"/>
    </source>
</evidence>
<feature type="domain" description="Rho-GAP" evidence="7">
    <location>
        <begin position="1"/>
        <end position="116"/>
    </location>
</feature>
<dbReference type="SUPFAM" id="SSF48350">
    <property type="entry name" value="GTPase activation domain, GAP"/>
    <property type="match status" value="1"/>
</dbReference>
<dbReference type="Gene3D" id="1.10.555.10">
    <property type="entry name" value="Rho GTPase activation protein"/>
    <property type="match status" value="1"/>
</dbReference>
<proteinExistence type="predicted"/>
<dbReference type="GO" id="GO:0005737">
    <property type="term" value="C:cytoplasm"/>
    <property type="evidence" value="ECO:0007669"/>
    <property type="project" value="UniProtKB-SubCell"/>
</dbReference>
<keyword evidence="6" id="KW-0472">Membrane</keyword>
<sequence>MLKQYFRDLPEPLLTSKLSETFLQIYQYMPKELRLQAARAAVLLLPDENREVLKTLLCLLSDVTASVSENQMTPTNLAVVMNRKQTLGKPDQRDLNENLAATHGLAHMIQECSKLFRIPEEMNRCRNSYVEQALLPRRLEELAGEEASHGGFRAFLRDSLDTLLKDAKDKFKGYDSCSTPEHAELACRKVHDGYPLRLWKVTVEMPAGPEEVLTRVLREQGYWDEDLLESRVVETLDERTEVYQYVRNTWLHTPPETTWCSVFTLSTRTWVTDLPKGACALVCTSVDHEGAPVVGVRANVLTSRYFIEPCGSNKSRLTHISRIDCRGRFPEWYNKLYGHQCAAEIARIRDSFSVPMDK</sequence>
<evidence type="ECO:0000256" key="1">
    <source>
        <dbReference type="ARBA" id="ARBA00004370"/>
    </source>
</evidence>
<dbReference type="InterPro" id="IPR000198">
    <property type="entry name" value="RhoGAP_dom"/>
</dbReference>
<evidence type="ECO:0000256" key="3">
    <source>
        <dbReference type="ARBA" id="ARBA00022468"/>
    </source>
</evidence>
<evidence type="ECO:0000256" key="5">
    <source>
        <dbReference type="ARBA" id="ARBA00022553"/>
    </source>
</evidence>
<dbReference type="Pfam" id="PF00620">
    <property type="entry name" value="RhoGAP"/>
    <property type="match status" value="1"/>
</dbReference>
<organism evidence="9 10">
    <name type="scientific">Dissostichus mawsoni</name>
    <name type="common">Antarctic cod</name>
    <dbReference type="NCBI Taxonomy" id="36200"/>
    <lineage>
        <taxon>Eukaryota</taxon>
        <taxon>Metazoa</taxon>
        <taxon>Chordata</taxon>
        <taxon>Craniata</taxon>
        <taxon>Vertebrata</taxon>
        <taxon>Euteleostomi</taxon>
        <taxon>Actinopterygii</taxon>
        <taxon>Neopterygii</taxon>
        <taxon>Teleostei</taxon>
        <taxon>Neoteleostei</taxon>
        <taxon>Acanthomorphata</taxon>
        <taxon>Eupercaria</taxon>
        <taxon>Perciformes</taxon>
        <taxon>Notothenioidei</taxon>
        <taxon>Nototheniidae</taxon>
        <taxon>Dissostichus</taxon>
    </lineage>
</organism>
<dbReference type="GO" id="GO:0030036">
    <property type="term" value="P:actin cytoskeleton organization"/>
    <property type="evidence" value="ECO:0007669"/>
    <property type="project" value="TreeGrafter"/>
</dbReference>
<dbReference type="Pfam" id="PF01852">
    <property type="entry name" value="START"/>
    <property type="match status" value="1"/>
</dbReference>
<evidence type="ECO:0000313" key="10">
    <source>
        <dbReference type="Proteomes" id="UP000518266"/>
    </source>
</evidence>
<keyword evidence="4" id="KW-0963">Cytoplasm</keyword>
<keyword evidence="3" id="KW-0343">GTPase activation</keyword>
<dbReference type="GO" id="GO:0005925">
    <property type="term" value="C:focal adhesion"/>
    <property type="evidence" value="ECO:0007669"/>
    <property type="project" value="TreeGrafter"/>
</dbReference>
<reference evidence="9 10" key="1">
    <citation type="submission" date="2020-03" db="EMBL/GenBank/DDBJ databases">
        <title>Dissostichus mawsoni Genome sequencing and assembly.</title>
        <authorList>
            <person name="Park H."/>
        </authorList>
    </citation>
    <scope>NUCLEOTIDE SEQUENCE [LARGE SCALE GENOMIC DNA]</scope>
    <source>
        <strain evidence="9">DM0001</strain>
        <tissue evidence="9">Muscle</tissue>
    </source>
</reference>
<dbReference type="EMBL" id="JAAKFY010000009">
    <property type="protein sequence ID" value="KAF3852081.1"/>
    <property type="molecule type" value="Genomic_DNA"/>
</dbReference>
<name>A0A7J5YT22_DISMA</name>
<dbReference type="AlphaFoldDB" id="A0A7J5YT22"/>
<accession>A0A7J5YT22</accession>
<evidence type="ECO:0000259" key="8">
    <source>
        <dbReference type="PROSITE" id="PS50848"/>
    </source>
</evidence>
<dbReference type="GO" id="GO:0035023">
    <property type="term" value="P:regulation of Rho protein signal transduction"/>
    <property type="evidence" value="ECO:0007669"/>
    <property type="project" value="TreeGrafter"/>
</dbReference>